<dbReference type="PANTHER" id="PTHR24126:SF14">
    <property type="entry name" value="ANK_REP_REGION DOMAIN-CONTAINING PROTEIN"/>
    <property type="match status" value="1"/>
</dbReference>
<sequence length="539" mass="60459">MQFLTLPIELFELVLRDCIIARGLKRGLRLRLVNKTFAKGVMDALYTFRLFDQLLEHYLDPHGPHGPGEIPLSLRGPYLAYRVIQEPSHGNPALANIRRAAHEIHQWDDAGKVQLPTVDDYVKLLCSTMDSFYSPTEIESRSEKDRDTRYSPTARFVRALQGKCPEDLLDVHLEGYTYALYAAAIRTNCLSLIQNCIARYPKLLDTTISCQWEWRNNLILGDCFIIAARYANPEVLTYFLTAGTDKKSRFRHFILSEAAHAGRVDIAFFLCHFKSDEDPLEFFEPEYYYRGSTAWIYGTSDLDTIKFAATLTPEPDPPIKKYVLVYALQEAAAAGRLDTVTYLIQNNVPASGLIVFAERYEFDYILQHNLGNLARMYEWQHYPVRIAAENGHARIVKLLVQHGASASVAMSTAARHGHGHVVQSLLSAYPPSEDALLNAAIGGYTTVARMLLESGANANGGLEDRGTSTEGSMMERKSPLAYAISKENVALCKLLVQHGATFEMPGILDECVKETKGNGLDSMLVLLQKWTNRDQLGRA</sequence>
<evidence type="ECO:0000256" key="2">
    <source>
        <dbReference type="ARBA" id="ARBA00023043"/>
    </source>
</evidence>
<dbReference type="Proteomes" id="UP000799764">
    <property type="component" value="Unassembled WGS sequence"/>
</dbReference>
<reference evidence="4" key="1">
    <citation type="journal article" date="2020" name="Stud. Mycol.">
        <title>101 Dothideomycetes genomes: a test case for predicting lifestyles and emergence of pathogens.</title>
        <authorList>
            <person name="Haridas S."/>
            <person name="Albert R."/>
            <person name="Binder M."/>
            <person name="Bloem J."/>
            <person name="Labutti K."/>
            <person name="Salamov A."/>
            <person name="Andreopoulos B."/>
            <person name="Baker S."/>
            <person name="Barry K."/>
            <person name="Bills G."/>
            <person name="Bluhm B."/>
            <person name="Cannon C."/>
            <person name="Castanera R."/>
            <person name="Culley D."/>
            <person name="Daum C."/>
            <person name="Ezra D."/>
            <person name="Gonzalez J."/>
            <person name="Henrissat B."/>
            <person name="Kuo A."/>
            <person name="Liang C."/>
            <person name="Lipzen A."/>
            <person name="Lutzoni F."/>
            <person name="Magnuson J."/>
            <person name="Mondo S."/>
            <person name="Nolan M."/>
            <person name="Ohm R."/>
            <person name="Pangilinan J."/>
            <person name="Park H.-J."/>
            <person name="Ramirez L."/>
            <person name="Alfaro M."/>
            <person name="Sun H."/>
            <person name="Tritt A."/>
            <person name="Yoshinaga Y."/>
            <person name="Zwiers L.-H."/>
            <person name="Turgeon B."/>
            <person name="Goodwin S."/>
            <person name="Spatafora J."/>
            <person name="Crous P."/>
            <person name="Grigoriev I."/>
        </authorList>
    </citation>
    <scope>NUCLEOTIDE SEQUENCE</scope>
    <source>
        <strain evidence="4">CBS 690.94</strain>
    </source>
</reference>
<keyword evidence="2 3" id="KW-0040">ANK repeat</keyword>
<evidence type="ECO:0000256" key="1">
    <source>
        <dbReference type="ARBA" id="ARBA00022737"/>
    </source>
</evidence>
<dbReference type="SMART" id="SM00248">
    <property type="entry name" value="ANK"/>
    <property type="match status" value="5"/>
</dbReference>
<evidence type="ECO:0000256" key="3">
    <source>
        <dbReference type="PROSITE-ProRule" id="PRU00023"/>
    </source>
</evidence>
<dbReference type="OrthoDB" id="4772757at2759"/>
<gene>
    <name evidence="4" type="ORF">P171DRAFT_482112</name>
</gene>
<keyword evidence="1" id="KW-0677">Repeat</keyword>
<dbReference type="PROSITE" id="PS50088">
    <property type="entry name" value="ANK_REPEAT"/>
    <property type="match status" value="1"/>
</dbReference>
<dbReference type="Gene3D" id="1.25.40.20">
    <property type="entry name" value="Ankyrin repeat-containing domain"/>
    <property type="match status" value="1"/>
</dbReference>
<evidence type="ECO:0000313" key="4">
    <source>
        <dbReference type="EMBL" id="KAF2449079.1"/>
    </source>
</evidence>
<comment type="caution">
    <text evidence="4">The sequence shown here is derived from an EMBL/GenBank/DDBJ whole genome shotgun (WGS) entry which is preliminary data.</text>
</comment>
<dbReference type="InterPro" id="IPR002110">
    <property type="entry name" value="Ankyrin_rpt"/>
</dbReference>
<dbReference type="SUPFAM" id="SSF48403">
    <property type="entry name" value="Ankyrin repeat"/>
    <property type="match status" value="1"/>
</dbReference>
<dbReference type="Pfam" id="PF00023">
    <property type="entry name" value="Ank"/>
    <property type="match status" value="1"/>
</dbReference>
<protein>
    <submittedName>
        <fullName evidence="4">Ankyrin</fullName>
    </submittedName>
</protein>
<feature type="repeat" description="ANK" evidence="3">
    <location>
        <begin position="383"/>
        <end position="411"/>
    </location>
</feature>
<proteinExistence type="predicted"/>
<name>A0A9P4PPT3_9PLEO</name>
<dbReference type="Pfam" id="PF12796">
    <property type="entry name" value="Ank_2"/>
    <property type="match status" value="1"/>
</dbReference>
<dbReference type="PANTHER" id="PTHR24126">
    <property type="entry name" value="ANKYRIN REPEAT, PH AND SEC7 DOMAIN CONTAINING PROTEIN SECG-RELATED"/>
    <property type="match status" value="1"/>
</dbReference>
<accession>A0A9P4PPT3</accession>
<organism evidence="4 5">
    <name type="scientific">Karstenula rhodostoma CBS 690.94</name>
    <dbReference type="NCBI Taxonomy" id="1392251"/>
    <lineage>
        <taxon>Eukaryota</taxon>
        <taxon>Fungi</taxon>
        <taxon>Dikarya</taxon>
        <taxon>Ascomycota</taxon>
        <taxon>Pezizomycotina</taxon>
        <taxon>Dothideomycetes</taxon>
        <taxon>Pleosporomycetidae</taxon>
        <taxon>Pleosporales</taxon>
        <taxon>Massarineae</taxon>
        <taxon>Didymosphaeriaceae</taxon>
        <taxon>Karstenula</taxon>
    </lineage>
</organism>
<evidence type="ECO:0000313" key="5">
    <source>
        <dbReference type="Proteomes" id="UP000799764"/>
    </source>
</evidence>
<dbReference type="AlphaFoldDB" id="A0A9P4PPT3"/>
<dbReference type="EMBL" id="MU001495">
    <property type="protein sequence ID" value="KAF2449079.1"/>
    <property type="molecule type" value="Genomic_DNA"/>
</dbReference>
<dbReference type="InterPro" id="IPR036770">
    <property type="entry name" value="Ankyrin_rpt-contain_sf"/>
</dbReference>
<keyword evidence="5" id="KW-1185">Reference proteome</keyword>